<feature type="domain" description="Methyltransferase small" evidence="7">
    <location>
        <begin position="167"/>
        <end position="331"/>
    </location>
</feature>
<dbReference type="InterPro" id="IPR013675">
    <property type="entry name" value="Mtase_sm_N"/>
</dbReference>
<dbReference type="GO" id="GO:0005737">
    <property type="term" value="C:cytoplasm"/>
    <property type="evidence" value="ECO:0007669"/>
    <property type="project" value="UniProtKB-SubCell"/>
</dbReference>
<dbReference type="SUPFAM" id="SSF53335">
    <property type="entry name" value="S-adenosyl-L-methionine-dependent methyltransferases"/>
    <property type="match status" value="1"/>
</dbReference>
<dbReference type="PROSITE" id="PS00092">
    <property type="entry name" value="N6_MTASE"/>
    <property type="match status" value="1"/>
</dbReference>
<keyword evidence="4 6" id="KW-0808">Transferase</keyword>
<accession>A0A2S2DZU7</accession>
<evidence type="ECO:0000256" key="2">
    <source>
        <dbReference type="ARBA" id="ARBA00022552"/>
    </source>
</evidence>
<dbReference type="Pfam" id="PF08468">
    <property type="entry name" value="MTS_N"/>
    <property type="match status" value="1"/>
</dbReference>
<dbReference type="OrthoDB" id="9816072at2"/>
<keyword evidence="10" id="KW-1185">Reference proteome</keyword>
<evidence type="ECO:0000256" key="4">
    <source>
        <dbReference type="ARBA" id="ARBA00022679"/>
    </source>
</evidence>
<dbReference type="Pfam" id="PF05175">
    <property type="entry name" value="MTS"/>
    <property type="match status" value="1"/>
</dbReference>
<sequence length="337" mass="36542">MLSNPSQLLLRHADLYEEGRWLIANPEDAAIFSEVKADGFHLDYRLYQQAKGPGQHHFGVSLEVAPDKLYDGAVLYMPKAKALAQMLLANLSRCIKPGGTLVLIGDNKGGVKSAPKLLAPYSDICNKLDSARRCSLYAAPLQTPAQDFTPEQWLKTLDVSVAGQKFQVAYLPGVFSAGELDPGTKLLLENADVPARGKVLDFACGCGVVACYLGKTNPRLELTLSDVSALALYSSEHSLALNGLEGEVLASDGLSSISGQFDAVLTNPPFHTGLKTDYDITEQFLARIPTLMTPRAKLQLVANSFLKYAPTMQAHLSRLSIVAETSKFRVYVAEKRA</sequence>
<keyword evidence="3 6" id="KW-0489">Methyltransferase</keyword>
<comment type="function">
    <text evidence="6">Specifically methylates the guanine in position 1207 of 16S rRNA in the 30S particle.</text>
</comment>
<dbReference type="GO" id="GO:0003676">
    <property type="term" value="F:nucleic acid binding"/>
    <property type="evidence" value="ECO:0007669"/>
    <property type="project" value="InterPro"/>
</dbReference>
<dbReference type="InterPro" id="IPR046977">
    <property type="entry name" value="RsmC/RlmG"/>
</dbReference>
<evidence type="ECO:0000313" key="9">
    <source>
        <dbReference type="EMBL" id="AWL10812.1"/>
    </source>
</evidence>
<evidence type="ECO:0000259" key="8">
    <source>
        <dbReference type="Pfam" id="PF08468"/>
    </source>
</evidence>
<dbReference type="HAMAP" id="MF_01862">
    <property type="entry name" value="16SrRNA_methyltr_C"/>
    <property type="match status" value="1"/>
</dbReference>
<evidence type="ECO:0000256" key="1">
    <source>
        <dbReference type="ARBA" id="ARBA00022490"/>
    </source>
</evidence>
<feature type="domain" description="Methyltransferase small N-terminal" evidence="8">
    <location>
        <begin position="6"/>
        <end position="156"/>
    </location>
</feature>
<dbReference type="CDD" id="cd02440">
    <property type="entry name" value="AdoMet_MTases"/>
    <property type="match status" value="1"/>
</dbReference>
<dbReference type="InterPro" id="IPR029063">
    <property type="entry name" value="SAM-dependent_MTases_sf"/>
</dbReference>
<dbReference type="InterPro" id="IPR023543">
    <property type="entry name" value="rRNA_ssu_MeTfrase_C"/>
</dbReference>
<keyword evidence="5 6" id="KW-0949">S-adenosyl-L-methionine</keyword>
<dbReference type="InterPro" id="IPR007848">
    <property type="entry name" value="Small_mtfrase_dom"/>
</dbReference>
<dbReference type="PANTHER" id="PTHR47816:SF4">
    <property type="entry name" value="RIBOSOMAL RNA SMALL SUBUNIT METHYLTRANSFERASE C"/>
    <property type="match status" value="1"/>
</dbReference>
<dbReference type="RefSeq" id="WP_109338499.1">
    <property type="nucleotide sequence ID" value="NZ_CP029347.1"/>
</dbReference>
<protein>
    <recommendedName>
        <fullName evidence="6">Ribosomal RNA small subunit methyltransferase C</fullName>
        <ecNumber evidence="6">2.1.1.172</ecNumber>
    </recommendedName>
    <alternativeName>
        <fullName evidence="6">16S rRNA m2G1207 methyltransferase</fullName>
    </alternativeName>
    <alternativeName>
        <fullName evidence="6">rRNA (guanine-N(2)-)-methyltransferase RsmC</fullName>
    </alternativeName>
</protein>
<dbReference type="Gene3D" id="3.40.50.150">
    <property type="entry name" value="Vaccinia Virus protein VP39"/>
    <property type="match status" value="2"/>
</dbReference>
<dbReference type="KEGG" id="salh:HMF8227_00304"/>
<keyword evidence="1 6" id="KW-0963">Cytoplasm</keyword>
<dbReference type="Proteomes" id="UP000245728">
    <property type="component" value="Chromosome"/>
</dbReference>
<evidence type="ECO:0000256" key="3">
    <source>
        <dbReference type="ARBA" id="ARBA00022603"/>
    </source>
</evidence>
<organism evidence="9 10">
    <name type="scientific">Saliniradius amylolyticus</name>
    <dbReference type="NCBI Taxonomy" id="2183582"/>
    <lineage>
        <taxon>Bacteria</taxon>
        <taxon>Pseudomonadati</taxon>
        <taxon>Pseudomonadota</taxon>
        <taxon>Gammaproteobacteria</taxon>
        <taxon>Alteromonadales</taxon>
        <taxon>Alteromonadaceae</taxon>
        <taxon>Saliniradius</taxon>
    </lineage>
</organism>
<dbReference type="EC" id="2.1.1.172" evidence="6"/>
<evidence type="ECO:0000256" key="6">
    <source>
        <dbReference type="HAMAP-Rule" id="MF_01862"/>
    </source>
</evidence>
<comment type="subcellular location">
    <subcellularLocation>
        <location evidence="6">Cytoplasm</location>
    </subcellularLocation>
</comment>
<comment type="catalytic activity">
    <reaction evidence="6">
        <text>guanosine(1207) in 16S rRNA + S-adenosyl-L-methionine = N(2)-methylguanosine(1207) in 16S rRNA + S-adenosyl-L-homocysteine + H(+)</text>
        <dbReference type="Rhea" id="RHEA:42736"/>
        <dbReference type="Rhea" id="RHEA-COMP:10213"/>
        <dbReference type="Rhea" id="RHEA-COMP:10214"/>
        <dbReference type="ChEBI" id="CHEBI:15378"/>
        <dbReference type="ChEBI" id="CHEBI:57856"/>
        <dbReference type="ChEBI" id="CHEBI:59789"/>
        <dbReference type="ChEBI" id="CHEBI:74269"/>
        <dbReference type="ChEBI" id="CHEBI:74481"/>
        <dbReference type="EC" id="2.1.1.172"/>
    </reaction>
</comment>
<dbReference type="EMBL" id="CP029347">
    <property type="protein sequence ID" value="AWL10812.1"/>
    <property type="molecule type" value="Genomic_DNA"/>
</dbReference>
<gene>
    <name evidence="6 9" type="primary">rsmC</name>
    <name evidence="9" type="ORF">HMF8227_00304</name>
</gene>
<dbReference type="AlphaFoldDB" id="A0A2S2DZU7"/>
<dbReference type="GO" id="GO:0052914">
    <property type="term" value="F:16S rRNA (guanine(1207)-N(2))-methyltransferase activity"/>
    <property type="evidence" value="ECO:0007669"/>
    <property type="project" value="UniProtKB-EC"/>
</dbReference>
<evidence type="ECO:0000256" key="5">
    <source>
        <dbReference type="ARBA" id="ARBA00022691"/>
    </source>
</evidence>
<comment type="similarity">
    <text evidence="6">Belongs to the methyltransferase superfamily. RsmC family.</text>
</comment>
<comment type="subunit">
    <text evidence="6">Monomer.</text>
</comment>
<reference evidence="9 10" key="1">
    <citation type="submission" date="2018-05" db="EMBL/GenBank/DDBJ databases">
        <title>Salinimonas sp. HMF8227 Genome sequencing and assembly.</title>
        <authorList>
            <person name="Kang H."/>
            <person name="Kang J."/>
            <person name="Cha I."/>
            <person name="Kim H."/>
            <person name="Joh K."/>
        </authorList>
    </citation>
    <scope>NUCLEOTIDE SEQUENCE [LARGE SCALE GENOMIC DNA]</scope>
    <source>
        <strain evidence="9 10">HMF8227</strain>
    </source>
</reference>
<dbReference type="PANTHER" id="PTHR47816">
    <property type="entry name" value="RIBOSOMAL RNA SMALL SUBUNIT METHYLTRANSFERASE C"/>
    <property type="match status" value="1"/>
</dbReference>
<proteinExistence type="inferred from homology"/>
<dbReference type="InterPro" id="IPR002052">
    <property type="entry name" value="DNA_methylase_N6_adenine_CS"/>
</dbReference>
<name>A0A2S2DZU7_9ALTE</name>
<evidence type="ECO:0000313" key="10">
    <source>
        <dbReference type="Proteomes" id="UP000245728"/>
    </source>
</evidence>
<evidence type="ECO:0000259" key="7">
    <source>
        <dbReference type="Pfam" id="PF05175"/>
    </source>
</evidence>
<keyword evidence="2 6" id="KW-0698">rRNA processing</keyword>